<reference evidence="2" key="1">
    <citation type="submission" date="2021-10" db="EMBL/GenBank/DDBJ databases">
        <authorList>
            <person name="Piombo E."/>
        </authorList>
    </citation>
    <scope>NUCLEOTIDE SEQUENCE</scope>
</reference>
<evidence type="ECO:0000256" key="1">
    <source>
        <dbReference type="SAM" id="MobiDB-lite"/>
    </source>
</evidence>
<evidence type="ECO:0000313" key="2">
    <source>
        <dbReference type="EMBL" id="CAH0054795.1"/>
    </source>
</evidence>
<comment type="caution">
    <text evidence="2">The sequence shown here is derived from an EMBL/GenBank/DDBJ whole genome shotgun (WGS) entry which is preliminary data.</text>
</comment>
<dbReference type="EMBL" id="CABFOC020000052">
    <property type="protein sequence ID" value="CAH0054795.1"/>
    <property type="molecule type" value="Genomic_DNA"/>
</dbReference>
<dbReference type="AlphaFoldDB" id="A0A9N9ZEF8"/>
<keyword evidence="3" id="KW-1185">Reference proteome</keyword>
<protein>
    <submittedName>
        <fullName evidence="2">Uncharacterized protein</fullName>
    </submittedName>
</protein>
<organism evidence="2 3">
    <name type="scientific">Clonostachys solani</name>
    <dbReference type="NCBI Taxonomy" id="160281"/>
    <lineage>
        <taxon>Eukaryota</taxon>
        <taxon>Fungi</taxon>
        <taxon>Dikarya</taxon>
        <taxon>Ascomycota</taxon>
        <taxon>Pezizomycotina</taxon>
        <taxon>Sordariomycetes</taxon>
        <taxon>Hypocreomycetidae</taxon>
        <taxon>Hypocreales</taxon>
        <taxon>Bionectriaceae</taxon>
        <taxon>Clonostachys</taxon>
    </lineage>
</organism>
<name>A0A9N9ZEF8_9HYPO</name>
<feature type="compositionally biased region" description="Polar residues" evidence="1">
    <location>
        <begin position="165"/>
        <end position="177"/>
    </location>
</feature>
<feature type="region of interest" description="Disordered" evidence="1">
    <location>
        <begin position="165"/>
        <end position="188"/>
    </location>
</feature>
<dbReference type="OrthoDB" id="5151307at2759"/>
<dbReference type="Proteomes" id="UP000775872">
    <property type="component" value="Unassembled WGS sequence"/>
</dbReference>
<accession>A0A9N9ZEF8</accession>
<sequence>MSGENHECACGAFFLTRDKLGEHIEEQSLEKCQTHSRVPDDNDQDYDYNADTPTIEVTFGKPCPRIGCPRREKPFPTQQKLRRHFQLPSEFIRHWECNHKNEDRSSAEAVYMQTKYDELDRLVKEQLGKEQSLENKSRKRLWAGEASDVPAVQRVKLVDPNVASTQSPLTVDSTGQAAPTLDRGASVPSTHPITEFAPVSNGGHGTTGVNLIDFASITYSNQVPAPPRSIDAPLLRVFSSSPYFPEFSQNTWGTYGPGHGGNML</sequence>
<evidence type="ECO:0000313" key="3">
    <source>
        <dbReference type="Proteomes" id="UP000775872"/>
    </source>
</evidence>
<gene>
    <name evidence="2" type="ORF">CSOL1703_00016353</name>
</gene>
<proteinExistence type="predicted"/>